<feature type="binding site" evidence="10">
    <location>
        <position position="200"/>
    </location>
    <ligand>
        <name>Mn(2+)</name>
        <dbReference type="ChEBI" id="CHEBI:29035"/>
    </ligand>
</feature>
<dbReference type="NCBIfam" id="TIGR03639">
    <property type="entry name" value="cas1_NMENI"/>
    <property type="match status" value="1"/>
</dbReference>
<dbReference type="AlphaFoldDB" id="A0AB39J6Y5"/>
<dbReference type="InterPro" id="IPR019855">
    <property type="entry name" value="CRISPR-assoc_Cas1_NMENI"/>
</dbReference>
<dbReference type="Pfam" id="PF01867">
    <property type="entry name" value="Cas_Cas1"/>
    <property type="match status" value="1"/>
</dbReference>
<dbReference type="InterPro" id="IPR050646">
    <property type="entry name" value="Cas1"/>
</dbReference>
<comment type="similarity">
    <text evidence="10">Belongs to the CRISPR-associated endonuclease Cas1 family.</text>
</comment>
<evidence type="ECO:0000256" key="3">
    <source>
        <dbReference type="ARBA" id="ARBA00022759"/>
    </source>
</evidence>
<comment type="function">
    <text evidence="10">CRISPR (clustered regularly interspaced short palindromic repeat), is an adaptive immune system that provides protection against mobile genetic elements (viruses, transposable elements and conjugative plasmids). CRISPR clusters contain spacers, sequences complementary to antecedent mobile elements, and target invading nucleic acids. CRISPR clusters are transcribed and processed into CRISPR RNA (crRNA). Acts as a dsDNA endonuclease. Involved in the integration of spacer DNA into the CRISPR cassette.</text>
</comment>
<feature type="binding site" evidence="10">
    <location>
        <position position="145"/>
    </location>
    <ligand>
        <name>Mn(2+)</name>
        <dbReference type="ChEBI" id="CHEBI:29035"/>
    </ligand>
</feature>
<dbReference type="GO" id="GO:0003677">
    <property type="term" value="F:DNA binding"/>
    <property type="evidence" value="ECO:0007669"/>
    <property type="project" value="UniProtKB-KW"/>
</dbReference>
<keyword evidence="7 10" id="KW-0238">DNA-binding</keyword>
<name>A0AB39J6Y5_9BACT</name>
<evidence type="ECO:0000256" key="1">
    <source>
        <dbReference type="ARBA" id="ARBA00022722"/>
    </source>
</evidence>
<evidence type="ECO:0000256" key="6">
    <source>
        <dbReference type="ARBA" id="ARBA00023118"/>
    </source>
</evidence>
<comment type="cofactor">
    <cofactor evidence="10">
        <name>Mg(2+)</name>
        <dbReference type="ChEBI" id="CHEBI:18420"/>
    </cofactor>
    <cofactor evidence="10">
        <name>Mn(2+)</name>
        <dbReference type="ChEBI" id="CHEBI:29035"/>
    </cofactor>
</comment>
<keyword evidence="2 10" id="KW-0479">Metal-binding</keyword>
<keyword evidence="8 10" id="KW-0464">Manganese</keyword>
<comment type="subunit">
    <text evidence="9 10">Homodimer, forms a heterotetramer with a Cas2 homodimer.</text>
</comment>
<sequence length="296" mass="33205">MAWRVVAIENPARLSLRDNQLVIAQETEATLPIEDIDALILDGYGMTATTNLLTALATKGTTTVICDEKHLPASVLLPYSQHSRQAKVSRQQLAMSQPLKKQLWQQIIISKITNQADVLQSIGLDDTALRTHISDVKSGDTSNRESLAARIYFDQLLDDATRRKPIWHNAALNYGYAMVRSHIARHIAARGLVASQGIFHHNELNSFNLADDLIEPYRAAVDLYILEKVAPLHVGDRDASLTKHDRQLIIDILNYYVIIDGKKFTVKHAIERTVESFIECIEVKEARKLLLPKIAS</sequence>
<evidence type="ECO:0000256" key="7">
    <source>
        <dbReference type="ARBA" id="ARBA00023125"/>
    </source>
</evidence>
<evidence type="ECO:0000313" key="11">
    <source>
        <dbReference type="EMBL" id="XDN89319.1"/>
    </source>
</evidence>
<dbReference type="GO" id="GO:0004520">
    <property type="term" value="F:DNA endonuclease activity"/>
    <property type="evidence" value="ECO:0007669"/>
    <property type="project" value="InterPro"/>
</dbReference>
<keyword evidence="6 10" id="KW-0051">Antiviral defense</keyword>
<dbReference type="RefSeq" id="WP_369000579.1">
    <property type="nucleotide sequence ID" value="NZ_CP158487.1"/>
</dbReference>
<dbReference type="GO" id="GO:0043571">
    <property type="term" value="P:maintenance of CRISPR repeat elements"/>
    <property type="evidence" value="ECO:0007669"/>
    <property type="project" value="UniProtKB-UniRule"/>
</dbReference>
<dbReference type="GO" id="GO:0051607">
    <property type="term" value="P:defense response to virus"/>
    <property type="evidence" value="ECO:0007669"/>
    <property type="project" value="UniProtKB-UniRule"/>
</dbReference>
<dbReference type="Gene3D" id="1.20.120.920">
    <property type="entry name" value="CRISPR-associated endonuclease Cas1, C-terminal domain"/>
    <property type="match status" value="1"/>
</dbReference>
<evidence type="ECO:0000256" key="5">
    <source>
        <dbReference type="ARBA" id="ARBA00022842"/>
    </source>
</evidence>
<dbReference type="HAMAP" id="MF_01470">
    <property type="entry name" value="Cas1"/>
    <property type="match status" value="1"/>
</dbReference>
<accession>A0AB39J6Y5</accession>
<keyword evidence="1 10" id="KW-0540">Nuclease</keyword>
<dbReference type="GO" id="GO:0016787">
    <property type="term" value="F:hydrolase activity"/>
    <property type="evidence" value="ECO:0007669"/>
    <property type="project" value="UniProtKB-KW"/>
</dbReference>
<dbReference type="PANTHER" id="PTHR34353:SF2">
    <property type="entry name" value="CRISPR-ASSOCIATED ENDONUCLEASE CAS1 1"/>
    <property type="match status" value="1"/>
</dbReference>
<keyword evidence="5 10" id="KW-0460">Magnesium</keyword>
<keyword evidence="3 10" id="KW-0255">Endonuclease</keyword>
<reference evidence="11" key="1">
    <citation type="submission" date="2024-06" db="EMBL/GenBank/DDBJ databases">
        <authorList>
            <person name="Atkinson C."/>
            <person name="McLean J."/>
            <person name="Gallagher L."/>
            <person name="Bor B."/>
            <person name="Mougous J."/>
        </authorList>
    </citation>
    <scope>NUCLEOTIDE SEQUENCE</scope>
    <source>
        <strain evidence="11">TM7-074</strain>
    </source>
</reference>
<protein>
    <recommendedName>
        <fullName evidence="10">CRISPR-associated endonuclease Cas1</fullName>
        <ecNumber evidence="10">3.1.-.-</ecNumber>
    </recommendedName>
</protein>
<evidence type="ECO:0000256" key="2">
    <source>
        <dbReference type="ARBA" id="ARBA00022723"/>
    </source>
</evidence>
<dbReference type="GO" id="GO:0046872">
    <property type="term" value="F:metal ion binding"/>
    <property type="evidence" value="ECO:0007669"/>
    <property type="project" value="UniProtKB-UniRule"/>
</dbReference>
<dbReference type="InterPro" id="IPR002729">
    <property type="entry name" value="CRISPR-assoc_Cas1"/>
</dbReference>
<evidence type="ECO:0000256" key="10">
    <source>
        <dbReference type="HAMAP-Rule" id="MF_01470"/>
    </source>
</evidence>
<evidence type="ECO:0000256" key="4">
    <source>
        <dbReference type="ARBA" id="ARBA00022801"/>
    </source>
</evidence>
<proteinExistence type="inferred from homology"/>
<gene>
    <name evidence="10 11" type="primary">cas1</name>
    <name evidence="11" type="ORF">TM074_01240</name>
</gene>
<dbReference type="InterPro" id="IPR042206">
    <property type="entry name" value="CRISPR-assoc_Cas1_C"/>
</dbReference>
<keyword evidence="4 10" id="KW-0378">Hydrolase</keyword>
<dbReference type="EMBL" id="CP158487">
    <property type="protein sequence ID" value="XDN89319.1"/>
    <property type="molecule type" value="Genomic_DNA"/>
</dbReference>
<dbReference type="PANTHER" id="PTHR34353">
    <property type="entry name" value="CRISPR-ASSOCIATED ENDONUCLEASE CAS1 1"/>
    <property type="match status" value="1"/>
</dbReference>
<organism evidence="11">
    <name type="scientific">Candidatus Nanosynbacter sp. TM7-074</name>
    <dbReference type="NCBI Taxonomy" id="3158573"/>
    <lineage>
        <taxon>Bacteria</taxon>
        <taxon>Candidatus Saccharimonadota</taxon>
        <taxon>Candidatus Saccharimonadia</taxon>
        <taxon>Candidatus Nanosynbacterales</taxon>
        <taxon>Candidatus Nanosynbacteraceae</taxon>
        <taxon>Candidatus Nanosynbacter</taxon>
    </lineage>
</organism>
<dbReference type="EC" id="3.1.-.-" evidence="10"/>
<feature type="binding site" evidence="10">
    <location>
        <position position="215"/>
    </location>
    <ligand>
        <name>Mn(2+)</name>
        <dbReference type="ChEBI" id="CHEBI:29035"/>
    </ligand>
</feature>
<evidence type="ECO:0000256" key="8">
    <source>
        <dbReference type="ARBA" id="ARBA00023211"/>
    </source>
</evidence>
<evidence type="ECO:0000256" key="9">
    <source>
        <dbReference type="ARBA" id="ARBA00038592"/>
    </source>
</evidence>